<dbReference type="PANTHER" id="PTHR28026">
    <property type="entry name" value="DUF962 DOMAIN PROTEIN (AFU_ORTHOLOGUE AFUA_8G05310)"/>
    <property type="match status" value="1"/>
</dbReference>
<reference evidence="2 3" key="1">
    <citation type="journal article" date="2018" name="MBio">
        <title>Comparative Genomics Reveals the Core Gene Toolbox for the Fungus-Insect Symbiosis.</title>
        <authorList>
            <person name="Wang Y."/>
            <person name="Stata M."/>
            <person name="Wang W."/>
            <person name="Stajich J.E."/>
            <person name="White M.M."/>
            <person name="Moncalvo J.M."/>
        </authorList>
    </citation>
    <scope>NUCLEOTIDE SEQUENCE [LARGE SCALE GENOMIC DNA]</scope>
    <source>
        <strain evidence="2 3">SWE-8-4</strain>
    </source>
</reference>
<evidence type="ECO:0000256" key="1">
    <source>
        <dbReference type="SAM" id="Phobius"/>
    </source>
</evidence>
<sequence length="198" mass="23519">MFFDLKKYLVQYQISHNEEMNQILHTIFFPSVVWSIAAMLSLLGPIYDPPQWMIPFLQFIPEYTLDIHLGTVLVFTCFFFTFLMDPLICIIFIPAAFSQLIIIQLVTENFPYPLNMFGFMYTFVFSSSCDLIGHYYIEGNTPALFKKNYKLIPFYHFFTIYNFVMYMGYRPELYQDIKEEAAKEIERLNALAKQEKKD</sequence>
<dbReference type="AlphaFoldDB" id="A0A2T9YW67"/>
<keyword evidence="1" id="KW-1133">Transmembrane helix</keyword>
<keyword evidence="1" id="KW-0472">Membrane</keyword>
<feature type="transmembrane region" description="Helical" evidence="1">
    <location>
        <begin position="118"/>
        <end position="137"/>
    </location>
</feature>
<dbReference type="GO" id="GO:0046521">
    <property type="term" value="P:sphingoid catabolic process"/>
    <property type="evidence" value="ECO:0007669"/>
    <property type="project" value="TreeGrafter"/>
</dbReference>
<accession>A0A2T9YW67</accession>
<proteinExistence type="predicted"/>
<dbReference type="EMBL" id="MBFR01000028">
    <property type="protein sequence ID" value="PVU96581.1"/>
    <property type="molecule type" value="Genomic_DNA"/>
</dbReference>
<organism evidence="2 3">
    <name type="scientific">Smittium simulii</name>
    <dbReference type="NCBI Taxonomy" id="133385"/>
    <lineage>
        <taxon>Eukaryota</taxon>
        <taxon>Fungi</taxon>
        <taxon>Fungi incertae sedis</taxon>
        <taxon>Zoopagomycota</taxon>
        <taxon>Kickxellomycotina</taxon>
        <taxon>Harpellomycetes</taxon>
        <taxon>Harpellales</taxon>
        <taxon>Legeriomycetaceae</taxon>
        <taxon>Smittium</taxon>
    </lineage>
</organism>
<dbReference type="GO" id="GO:0005783">
    <property type="term" value="C:endoplasmic reticulum"/>
    <property type="evidence" value="ECO:0007669"/>
    <property type="project" value="TreeGrafter"/>
</dbReference>
<dbReference type="GO" id="GO:0016020">
    <property type="term" value="C:membrane"/>
    <property type="evidence" value="ECO:0007669"/>
    <property type="project" value="GOC"/>
</dbReference>
<gene>
    <name evidence="2" type="ORF">BB561_001082</name>
</gene>
<dbReference type="InterPro" id="IPR009305">
    <property type="entry name" value="Mpo1-like"/>
</dbReference>
<dbReference type="PANTHER" id="PTHR28026:SF9">
    <property type="entry name" value="2-HYDROXY-PALMITIC ACID DIOXYGENASE MPO1"/>
    <property type="match status" value="1"/>
</dbReference>
<comment type="caution">
    <text evidence="2">The sequence shown here is derived from an EMBL/GenBank/DDBJ whole genome shotgun (WGS) entry which is preliminary data.</text>
</comment>
<keyword evidence="1" id="KW-0812">Transmembrane</keyword>
<feature type="transmembrane region" description="Helical" evidence="1">
    <location>
        <begin position="23"/>
        <end position="43"/>
    </location>
</feature>
<dbReference type="Proteomes" id="UP000245383">
    <property type="component" value="Unassembled WGS sequence"/>
</dbReference>
<dbReference type="OrthoDB" id="2124888at2759"/>
<protein>
    <submittedName>
        <fullName evidence="2">Uncharacterized protein</fullName>
    </submittedName>
</protein>
<evidence type="ECO:0000313" key="3">
    <source>
        <dbReference type="Proteomes" id="UP000245383"/>
    </source>
</evidence>
<feature type="transmembrane region" description="Helical" evidence="1">
    <location>
        <begin position="149"/>
        <end position="169"/>
    </location>
</feature>
<keyword evidence="3" id="KW-1185">Reference proteome</keyword>
<dbReference type="Pfam" id="PF06127">
    <property type="entry name" value="Mpo1-like"/>
    <property type="match status" value="1"/>
</dbReference>
<evidence type="ECO:0000313" key="2">
    <source>
        <dbReference type="EMBL" id="PVU96581.1"/>
    </source>
</evidence>
<feature type="transmembrane region" description="Helical" evidence="1">
    <location>
        <begin position="87"/>
        <end position="106"/>
    </location>
</feature>
<name>A0A2T9YW67_9FUNG</name>
<feature type="transmembrane region" description="Helical" evidence="1">
    <location>
        <begin position="63"/>
        <end position="80"/>
    </location>
</feature>